<keyword evidence="2" id="KW-0378">Hydrolase</keyword>
<name>A0A101SG53_9ACTN</name>
<dbReference type="GO" id="GO:0016810">
    <property type="term" value="F:hydrolase activity, acting on carbon-nitrogen (but not peptide) bonds"/>
    <property type="evidence" value="ECO:0007669"/>
    <property type="project" value="InterPro"/>
</dbReference>
<dbReference type="InterPro" id="IPR011059">
    <property type="entry name" value="Metal-dep_hydrolase_composite"/>
</dbReference>
<evidence type="ECO:0000256" key="3">
    <source>
        <dbReference type="ARBA" id="ARBA00022833"/>
    </source>
</evidence>
<accession>A0A101SG53</accession>
<dbReference type="STRING" id="58343.AQJ46_08890"/>
<reference evidence="5 6" key="1">
    <citation type="submission" date="2015-10" db="EMBL/GenBank/DDBJ databases">
        <title>Draft genome sequence of Streptomyces canus DSM 40017, type strain for the species Streptomyces canus.</title>
        <authorList>
            <person name="Ruckert C."/>
            <person name="Winkler A."/>
            <person name="Kalinowski J."/>
            <person name="Kampfer P."/>
            <person name="Glaeser S."/>
        </authorList>
    </citation>
    <scope>NUCLEOTIDE SEQUENCE [LARGE SCALE GENOMIC DNA]</scope>
    <source>
        <strain evidence="5 6">DSM 40017</strain>
    </source>
</reference>
<protein>
    <recommendedName>
        <fullName evidence="4">Aminodeoxyfutalosine deaminase/Imidazolonepropionase-like composite domain-containing protein</fullName>
    </recommendedName>
</protein>
<comment type="caution">
    <text evidence="5">The sequence shown here is derived from an EMBL/GenBank/DDBJ whole genome shotgun (WGS) entry which is preliminary data.</text>
</comment>
<dbReference type="RefSeq" id="WP_059205000.1">
    <property type="nucleotide sequence ID" value="NZ_KQ948657.1"/>
</dbReference>
<organism evidence="5 6">
    <name type="scientific">Streptomyces canus</name>
    <dbReference type="NCBI Taxonomy" id="58343"/>
    <lineage>
        <taxon>Bacteria</taxon>
        <taxon>Bacillati</taxon>
        <taxon>Actinomycetota</taxon>
        <taxon>Actinomycetes</taxon>
        <taxon>Kitasatosporales</taxon>
        <taxon>Streptomycetaceae</taxon>
        <taxon>Streptomyces</taxon>
        <taxon>Streptomyces aurantiacus group</taxon>
    </lineage>
</organism>
<dbReference type="GO" id="GO:0046872">
    <property type="term" value="F:metal ion binding"/>
    <property type="evidence" value="ECO:0007669"/>
    <property type="project" value="UniProtKB-KW"/>
</dbReference>
<evidence type="ECO:0000313" key="5">
    <source>
        <dbReference type="EMBL" id="KUN73315.1"/>
    </source>
</evidence>
<evidence type="ECO:0000313" key="6">
    <source>
        <dbReference type="Proteomes" id="UP000053669"/>
    </source>
</evidence>
<dbReference type="Gene3D" id="2.30.40.10">
    <property type="entry name" value="Urease, subunit C, domain 1"/>
    <property type="match status" value="1"/>
</dbReference>
<keyword evidence="1" id="KW-0479">Metal-binding</keyword>
<sequence>MLTIHTADLLIPGGGRSPLPGGAVLVEGRRLAAVEVYEELAAAHPTARVRRWPGVLTPGLVNPYGPELLEQAYHPDPREDLGSEPISGEALESLGMTDARWGASARRGVQRMLAHGVVAVRGELRRPAVIDAVHRSGLTIEQRLADPVGRPSLTSGSFATPLLPQAEATFAIFETPELTTCVATVINGRLLHRRR</sequence>
<evidence type="ECO:0000256" key="2">
    <source>
        <dbReference type="ARBA" id="ARBA00022801"/>
    </source>
</evidence>
<keyword evidence="3" id="KW-0862">Zinc</keyword>
<dbReference type="InterPro" id="IPR054418">
    <property type="entry name" value="MQNX/HUTI_composite_N"/>
</dbReference>
<proteinExistence type="predicted"/>
<evidence type="ECO:0000259" key="4">
    <source>
        <dbReference type="Pfam" id="PF22039"/>
    </source>
</evidence>
<dbReference type="Proteomes" id="UP000053669">
    <property type="component" value="Unassembled WGS sequence"/>
</dbReference>
<evidence type="ECO:0000256" key="1">
    <source>
        <dbReference type="ARBA" id="ARBA00022723"/>
    </source>
</evidence>
<gene>
    <name evidence="5" type="ORF">AQJ46_08890</name>
</gene>
<dbReference type="AlphaFoldDB" id="A0A101SG53"/>
<feature type="domain" description="Aminodeoxyfutalosine deaminase/Imidazolonepropionase-like composite" evidence="4">
    <location>
        <begin position="22"/>
        <end position="47"/>
    </location>
</feature>
<dbReference type="Pfam" id="PF22039">
    <property type="entry name" value="HUTI_composite_bact"/>
    <property type="match status" value="1"/>
</dbReference>
<dbReference type="EMBL" id="LMWU01000007">
    <property type="protein sequence ID" value="KUN73315.1"/>
    <property type="molecule type" value="Genomic_DNA"/>
</dbReference>
<dbReference type="SUPFAM" id="SSF51338">
    <property type="entry name" value="Composite domain of metallo-dependent hydrolases"/>
    <property type="match status" value="1"/>
</dbReference>